<name>A0A9P0LR62_ACAOB</name>
<gene>
    <name evidence="1" type="ORF">ACAOBT_LOCUS24955</name>
</gene>
<protein>
    <submittedName>
        <fullName evidence="1">Uncharacterized protein</fullName>
    </submittedName>
</protein>
<accession>A0A9P0LR62</accession>
<reference evidence="1" key="1">
    <citation type="submission" date="2022-03" db="EMBL/GenBank/DDBJ databases">
        <authorList>
            <person name="Sayadi A."/>
        </authorList>
    </citation>
    <scope>NUCLEOTIDE SEQUENCE</scope>
</reference>
<dbReference type="EMBL" id="CAKOFQ010007364">
    <property type="protein sequence ID" value="CAH1999418.1"/>
    <property type="molecule type" value="Genomic_DNA"/>
</dbReference>
<evidence type="ECO:0000313" key="1">
    <source>
        <dbReference type="EMBL" id="CAH1999418.1"/>
    </source>
</evidence>
<organism evidence="1 2">
    <name type="scientific">Acanthoscelides obtectus</name>
    <name type="common">Bean weevil</name>
    <name type="synonym">Bruchus obtectus</name>
    <dbReference type="NCBI Taxonomy" id="200917"/>
    <lineage>
        <taxon>Eukaryota</taxon>
        <taxon>Metazoa</taxon>
        <taxon>Ecdysozoa</taxon>
        <taxon>Arthropoda</taxon>
        <taxon>Hexapoda</taxon>
        <taxon>Insecta</taxon>
        <taxon>Pterygota</taxon>
        <taxon>Neoptera</taxon>
        <taxon>Endopterygota</taxon>
        <taxon>Coleoptera</taxon>
        <taxon>Polyphaga</taxon>
        <taxon>Cucujiformia</taxon>
        <taxon>Chrysomeloidea</taxon>
        <taxon>Chrysomelidae</taxon>
        <taxon>Bruchinae</taxon>
        <taxon>Bruchini</taxon>
        <taxon>Acanthoscelides</taxon>
    </lineage>
</organism>
<sequence>MGFFRDFICAKSSMMSSNSSCCKMSLSIDISDKLVRRSCDMNVLDSFFVLFNFEKYCSPLQLVTIRHRTILVAISTLTLLTRLCKAGILSADEFLKVSR</sequence>
<dbReference type="AlphaFoldDB" id="A0A9P0LR62"/>
<comment type="caution">
    <text evidence="1">The sequence shown here is derived from an EMBL/GenBank/DDBJ whole genome shotgun (WGS) entry which is preliminary data.</text>
</comment>
<dbReference type="Proteomes" id="UP001152888">
    <property type="component" value="Unassembled WGS sequence"/>
</dbReference>
<keyword evidence="2" id="KW-1185">Reference proteome</keyword>
<evidence type="ECO:0000313" key="2">
    <source>
        <dbReference type="Proteomes" id="UP001152888"/>
    </source>
</evidence>
<proteinExistence type="predicted"/>